<keyword evidence="3" id="KW-0408">Iron</keyword>
<dbReference type="PANTHER" id="PTHR42988">
    <property type="entry name" value="PHOSPHOHYDROLASE"/>
    <property type="match status" value="1"/>
</dbReference>
<feature type="domain" description="Calcineurin-like phosphoesterase" evidence="5">
    <location>
        <begin position="2"/>
        <end position="232"/>
    </location>
</feature>
<gene>
    <name evidence="6" type="ORF">LCGC14_0873260</name>
</gene>
<evidence type="ECO:0000256" key="2">
    <source>
        <dbReference type="ARBA" id="ARBA00022801"/>
    </source>
</evidence>
<dbReference type="Gene3D" id="3.60.21.10">
    <property type="match status" value="1"/>
</dbReference>
<evidence type="ECO:0000259" key="5">
    <source>
        <dbReference type="Pfam" id="PF00149"/>
    </source>
</evidence>
<dbReference type="AlphaFoldDB" id="A0A0F9SB34"/>
<proteinExistence type="inferred from homology"/>
<dbReference type="InterPro" id="IPR004843">
    <property type="entry name" value="Calcineurin-like_PHP"/>
</dbReference>
<dbReference type="GO" id="GO:0016787">
    <property type="term" value="F:hydrolase activity"/>
    <property type="evidence" value="ECO:0007669"/>
    <property type="project" value="UniProtKB-KW"/>
</dbReference>
<evidence type="ECO:0000256" key="3">
    <source>
        <dbReference type="ARBA" id="ARBA00023004"/>
    </source>
</evidence>
<dbReference type="InterPro" id="IPR050884">
    <property type="entry name" value="CNP_phosphodiesterase-III"/>
</dbReference>
<comment type="similarity">
    <text evidence="4">Belongs to the cyclic nucleotide phosphodiesterase class-III family.</text>
</comment>
<comment type="caution">
    <text evidence="6">The sequence shown here is derived from an EMBL/GenBank/DDBJ whole genome shotgun (WGS) entry which is preliminary data.</text>
</comment>
<protein>
    <recommendedName>
        <fullName evidence="5">Calcineurin-like phosphoesterase domain-containing protein</fullName>
    </recommendedName>
</protein>
<evidence type="ECO:0000256" key="4">
    <source>
        <dbReference type="ARBA" id="ARBA00025742"/>
    </source>
</evidence>
<reference evidence="6" key="1">
    <citation type="journal article" date="2015" name="Nature">
        <title>Complex archaea that bridge the gap between prokaryotes and eukaryotes.</title>
        <authorList>
            <person name="Spang A."/>
            <person name="Saw J.H."/>
            <person name="Jorgensen S.L."/>
            <person name="Zaremba-Niedzwiedzka K."/>
            <person name="Martijn J."/>
            <person name="Lind A.E."/>
            <person name="van Eijk R."/>
            <person name="Schleper C."/>
            <person name="Guy L."/>
            <person name="Ettema T.J."/>
        </authorList>
    </citation>
    <scope>NUCLEOTIDE SEQUENCE</scope>
</reference>
<dbReference type="Pfam" id="PF00149">
    <property type="entry name" value="Metallophos"/>
    <property type="match status" value="1"/>
</dbReference>
<sequence length="701" mass="81807">MSDLHFGKDHYFSDTNIALWFNKLKDILFAKSIQPDLLCISGDMASVGSEDDFLSAQKFIQEELLDYFKIPLVIVPGNHDLKWALDSSAEHYNRFDNFLNFLHDQNKLDDSITTKEYFEKPHFYTKITEKKTLILGLNSCLFCVHSNDGSYREGEFDEANADFVKIRLKELLECLDSIEGDSTEEYQYKIALLHHNILPERGKGLIDPNPEDFTAILKRYGFDIILCGHLHSRKVNNLNNVMLLGAGSFGAKKDLKYTLNDVNIIKVNLDTSIPAFQDNPIRKVSVETFEMNYESYNDAIRPIEKQIRFIEMSNKTYESLKKHYLESMFKTPDEKISATFKNEVITTGIDRKLFLSVLFLSNSFDFNQFNRVYNDLVDYLGISDSMDFQRHFNHFLEQKVIKIEVGRIKFSNLLYHQVLSSLLFENGEFKKILEKVLIFSSNNESLASDVVWVVIKNYFSFSEVVRELLLNISKEDYTTFEDPINEIAWAVMENYKNLPKDILNLLFSLAERERIAKEVARALTHYYEKLEIPFRNDLLISLSKKKLANPFIYKILKDSSDDIPEEVRANVIKNLYVFKFVWNYDQPFKTMVGKEVNVVGHALELLHFYEEDNEWVMESRSYDAENFTKHWYRWIFTEGLPKEISDLIDQTYIDIARKKLLLIPSSITIELPVMGGIVIEKPYRDQAGNRFFCSINPSFFT</sequence>
<dbReference type="EMBL" id="LAZR01002708">
    <property type="protein sequence ID" value="KKN26588.1"/>
    <property type="molecule type" value="Genomic_DNA"/>
</dbReference>
<evidence type="ECO:0000313" key="6">
    <source>
        <dbReference type="EMBL" id="KKN26588.1"/>
    </source>
</evidence>
<dbReference type="GO" id="GO:0046872">
    <property type="term" value="F:metal ion binding"/>
    <property type="evidence" value="ECO:0007669"/>
    <property type="project" value="UniProtKB-KW"/>
</dbReference>
<keyword evidence="2" id="KW-0378">Hydrolase</keyword>
<dbReference type="InterPro" id="IPR029052">
    <property type="entry name" value="Metallo-depent_PP-like"/>
</dbReference>
<keyword evidence="1" id="KW-0479">Metal-binding</keyword>
<evidence type="ECO:0000256" key="1">
    <source>
        <dbReference type="ARBA" id="ARBA00022723"/>
    </source>
</evidence>
<name>A0A0F9SB34_9ZZZZ</name>
<accession>A0A0F9SB34</accession>
<dbReference type="PANTHER" id="PTHR42988:SF2">
    <property type="entry name" value="CYCLIC NUCLEOTIDE PHOSPHODIESTERASE CBUA0032-RELATED"/>
    <property type="match status" value="1"/>
</dbReference>
<organism evidence="6">
    <name type="scientific">marine sediment metagenome</name>
    <dbReference type="NCBI Taxonomy" id="412755"/>
    <lineage>
        <taxon>unclassified sequences</taxon>
        <taxon>metagenomes</taxon>
        <taxon>ecological metagenomes</taxon>
    </lineage>
</organism>
<dbReference type="SUPFAM" id="SSF56300">
    <property type="entry name" value="Metallo-dependent phosphatases"/>
    <property type="match status" value="1"/>
</dbReference>